<feature type="compositionally biased region" description="Basic and acidic residues" evidence="1">
    <location>
        <begin position="244"/>
        <end position="253"/>
    </location>
</feature>
<gene>
    <name evidence="2" type="ORF">DFH07DRAFT_1058416</name>
</gene>
<sequence>MNDDAAREKGKMKDERNSEHIRRDSFYRRVLSIPITGSAASTCSAAPNLRVRLLSQQGRKLSRLCLAHSPELSPAPPLGQRVHLRLLWLSPEPVFLLCPRPRPDLPARVVAFELGVRVCVPPVPSPLSLEGGVISDFLAARTVQNGWRNPACAGDTPTPPHPAPQTQEHTRVEPLGGIVRIPPPSTPARSTPPRWSHRPAGPWSGTAEQAMEGHRRLSLSTRGVPKVLTPPPRAHTYTSSDSATHQREATPVA</sequence>
<dbReference type="Proteomes" id="UP001215280">
    <property type="component" value="Unassembled WGS sequence"/>
</dbReference>
<evidence type="ECO:0000256" key="1">
    <source>
        <dbReference type="SAM" id="MobiDB-lite"/>
    </source>
</evidence>
<evidence type="ECO:0000313" key="2">
    <source>
        <dbReference type="EMBL" id="KAJ7767905.1"/>
    </source>
</evidence>
<name>A0AAD7NNA9_9AGAR</name>
<accession>A0AAD7NNA9</accession>
<dbReference type="EMBL" id="JARJLG010000029">
    <property type="protein sequence ID" value="KAJ7767905.1"/>
    <property type="molecule type" value="Genomic_DNA"/>
</dbReference>
<reference evidence="2" key="1">
    <citation type="submission" date="2023-03" db="EMBL/GenBank/DDBJ databases">
        <title>Massive genome expansion in bonnet fungi (Mycena s.s.) driven by repeated elements and novel gene families across ecological guilds.</title>
        <authorList>
            <consortium name="Lawrence Berkeley National Laboratory"/>
            <person name="Harder C.B."/>
            <person name="Miyauchi S."/>
            <person name="Viragh M."/>
            <person name="Kuo A."/>
            <person name="Thoen E."/>
            <person name="Andreopoulos B."/>
            <person name="Lu D."/>
            <person name="Skrede I."/>
            <person name="Drula E."/>
            <person name="Henrissat B."/>
            <person name="Morin E."/>
            <person name="Kohler A."/>
            <person name="Barry K."/>
            <person name="LaButti K."/>
            <person name="Morin E."/>
            <person name="Salamov A."/>
            <person name="Lipzen A."/>
            <person name="Mereny Z."/>
            <person name="Hegedus B."/>
            <person name="Baldrian P."/>
            <person name="Stursova M."/>
            <person name="Weitz H."/>
            <person name="Taylor A."/>
            <person name="Grigoriev I.V."/>
            <person name="Nagy L.G."/>
            <person name="Martin F."/>
            <person name="Kauserud H."/>
        </authorList>
    </citation>
    <scope>NUCLEOTIDE SEQUENCE</scope>
    <source>
        <strain evidence="2">CBHHK188m</strain>
    </source>
</reference>
<comment type="caution">
    <text evidence="2">The sequence shown here is derived from an EMBL/GenBank/DDBJ whole genome shotgun (WGS) entry which is preliminary data.</text>
</comment>
<evidence type="ECO:0000313" key="3">
    <source>
        <dbReference type="Proteomes" id="UP001215280"/>
    </source>
</evidence>
<feature type="region of interest" description="Disordered" evidence="1">
    <location>
        <begin position="148"/>
        <end position="253"/>
    </location>
</feature>
<keyword evidence="3" id="KW-1185">Reference proteome</keyword>
<dbReference type="AlphaFoldDB" id="A0AAD7NNA9"/>
<proteinExistence type="predicted"/>
<protein>
    <submittedName>
        <fullName evidence="2">Uncharacterized protein</fullName>
    </submittedName>
</protein>
<organism evidence="2 3">
    <name type="scientific">Mycena maculata</name>
    <dbReference type="NCBI Taxonomy" id="230809"/>
    <lineage>
        <taxon>Eukaryota</taxon>
        <taxon>Fungi</taxon>
        <taxon>Dikarya</taxon>
        <taxon>Basidiomycota</taxon>
        <taxon>Agaricomycotina</taxon>
        <taxon>Agaricomycetes</taxon>
        <taxon>Agaricomycetidae</taxon>
        <taxon>Agaricales</taxon>
        <taxon>Marasmiineae</taxon>
        <taxon>Mycenaceae</taxon>
        <taxon>Mycena</taxon>
    </lineage>
</organism>